<dbReference type="GO" id="GO:0005829">
    <property type="term" value="C:cytosol"/>
    <property type="evidence" value="ECO:0007669"/>
    <property type="project" value="TreeGrafter"/>
</dbReference>
<evidence type="ECO:0000259" key="11">
    <source>
        <dbReference type="Pfam" id="PF03636"/>
    </source>
</evidence>
<evidence type="ECO:0000313" key="13">
    <source>
        <dbReference type="Proteomes" id="UP000288216"/>
    </source>
</evidence>
<sequence>GDCCKLHLVDKISTTSTRNMSDCEDDPAIFSSDTLPSDLRFMATVANGYLGTRVYGDVMHINGVYNGENGDSCRADVPSTVNVRVTVPGESSLKETYTLNTRTGMFCFNTETQDFKVTQQIFAHRTKVHLMVLTITLERLTISKEQFTVQIKSSFVPHSQNIDFVNGPDFMGARYIYGQTLTPEVKGAARQSVHMIVMPLSESLTLLPKEQRNSWAFLTAVADTEEQAKECFVEGQTLIQLNQLYSSHVAAWAALWEQSCINVTGCRRLNQALYGCLYYLLSDLPPLKPTDFQYIGLSPGGLSNGGIGEDHHGHIFWDQETWMYPNVLVFYPELARTLLKNRIRTLPAAKYIARQEGYMGAKYPWESAATGFEVCDADIYGLKEIHINGDISFAFQQYFYFTQDLGFFQKDGGWDVVSSIAEFWSSRVTWNPLEECYEIKGVMPPDEYQSDVSNSAYTGVVAKYSLQFATELASHLKVTVPSEWMKIAEKIKVPYDPMKQYHPEFDGYKSGDVVKQADVVLLGYPLMYPMSSQVRKNDLVIYEAVTDHDGPAMTWGMFAIGWLELKNVSRAQQQLSKCYSNIQEPFKVWSENADGSGAVNFQTGMGGFLQTMLFGYTGFRIMKNYLHFDPIIPDDMGELWITGINYLGNKLQFMFSPEKVTIDLTRPCGLQNSTLEVVLTNSGKSFLLNKDQPVSFLLQPGMIQSKCFAASSEQSSKF</sequence>
<feature type="domain" description="Glycoside hydrolase family 65 central catalytic" evidence="10">
    <location>
        <begin position="305"/>
        <end position="509"/>
    </location>
</feature>
<organism evidence="12 13">
    <name type="scientific">Scyliorhinus torazame</name>
    <name type="common">Cloudy catshark</name>
    <name type="synonym">Catulus torazame</name>
    <dbReference type="NCBI Taxonomy" id="75743"/>
    <lineage>
        <taxon>Eukaryota</taxon>
        <taxon>Metazoa</taxon>
        <taxon>Chordata</taxon>
        <taxon>Craniata</taxon>
        <taxon>Vertebrata</taxon>
        <taxon>Chondrichthyes</taxon>
        <taxon>Elasmobranchii</taxon>
        <taxon>Galeomorphii</taxon>
        <taxon>Galeoidea</taxon>
        <taxon>Carcharhiniformes</taxon>
        <taxon>Scyliorhinidae</taxon>
        <taxon>Scyliorhinus</taxon>
    </lineage>
</organism>
<comment type="catalytic activity">
    <reaction evidence="1">
        <text>alpha,alpha-trehalose + H2O = alpha-D-glucose + beta-D-glucose</text>
        <dbReference type="Rhea" id="RHEA:32675"/>
        <dbReference type="ChEBI" id="CHEBI:15377"/>
        <dbReference type="ChEBI" id="CHEBI:15903"/>
        <dbReference type="ChEBI" id="CHEBI:16551"/>
        <dbReference type="ChEBI" id="CHEBI:17925"/>
        <dbReference type="EC" id="3.2.1.28"/>
    </reaction>
</comment>
<evidence type="ECO:0000259" key="10">
    <source>
        <dbReference type="Pfam" id="PF03632"/>
    </source>
</evidence>
<comment type="similarity">
    <text evidence="2">Belongs to the glycosyl hydrolase 65 family.</text>
</comment>
<dbReference type="FunFam" id="2.60.420.10:FF:000003">
    <property type="entry name" value="Protein-glucosylgalactosylhydroxylysine glucosidase"/>
    <property type="match status" value="1"/>
</dbReference>
<evidence type="ECO:0000256" key="7">
    <source>
        <dbReference type="ARBA" id="ARBA00066430"/>
    </source>
</evidence>
<dbReference type="PANTHER" id="PTHR11051">
    <property type="entry name" value="GLYCOSYL HYDROLASE-RELATED"/>
    <property type="match status" value="1"/>
</dbReference>
<evidence type="ECO:0000256" key="4">
    <source>
        <dbReference type="ARBA" id="ARBA00023295"/>
    </source>
</evidence>
<dbReference type="InterPro" id="IPR008928">
    <property type="entry name" value="6-hairpin_glycosidase_sf"/>
</dbReference>
<dbReference type="GO" id="GO:0047402">
    <property type="term" value="F:protein-glucosylgalactosylhydroxylysine glucosidase activity"/>
    <property type="evidence" value="ECO:0007669"/>
    <property type="project" value="UniProtKB-EC"/>
</dbReference>
<dbReference type="InterPro" id="IPR005196">
    <property type="entry name" value="Glyco_hydro_65_N"/>
</dbReference>
<dbReference type="GO" id="GO:0005975">
    <property type="term" value="P:carbohydrate metabolic process"/>
    <property type="evidence" value="ECO:0007669"/>
    <property type="project" value="InterPro"/>
</dbReference>
<keyword evidence="4" id="KW-0326">Glycosidase</keyword>
<dbReference type="EC" id="3.2.1.107" evidence="7"/>
<evidence type="ECO:0000313" key="12">
    <source>
        <dbReference type="EMBL" id="GCB72772.1"/>
    </source>
</evidence>
<dbReference type="OrthoDB" id="200349at2759"/>
<proteinExistence type="inferred from homology"/>
<dbReference type="AlphaFoldDB" id="A0A401PI13"/>
<comment type="caution">
    <text evidence="12">The sequence shown here is derived from an EMBL/GenBank/DDBJ whole genome shotgun (WGS) entry which is preliminary data.</text>
</comment>
<dbReference type="Proteomes" id="UP000288216">
    <property type="component" value="Unassembled WGS sequence"/>
</dbReference>
<dbReference type="STRING" id="75743.A0A401PI13"/>
<dbReference type="Pfam" id="PF03636">
    <property type="entry name" value="Glyco_hydro_65N"/>
    <property type="match status" value="1"/>
</dbReference>
<dbReference type="GO" id="GO:0004555">
    <property type="term" value="F:alpha,alpha-trehalase activity"/>
    <property type="evidence" value="ECO:0007669"/>
    <property type="project" value="UniProtKB-EC"/>
</dbReference>
<dbReference type="Gene3D" id="2.60.420.10">
    <property type="entry name" value="Maltose phosphorylase, domain 3"/>
    <property type="match status" value="1"/>
</dbReference>
<evidence type="ECO:0000256" key="5">
    <source>
        <dbReference type="ARBA" id="ARBA00051415"/>
    </source>
</evidence>
<evidence type="ECO:0000256" key="3">
    <source>
        <dbReference type="ARBA" id="ARBA00022801"/>
    </source>
</evidence>
<comment type="function">
    <text evidence="6">Catalyzes the hydrolysis of glucose from the disaccharide unit linked to hydroxylysine residues of collagen and collagen-like proteins.</text>
</comment>
<comment type="catalytic activity">
    <reaction evidence="5">
        <text>(5R)-5-O-[alpha-D-glucosyl-(1-&gt;2)-beta-D-galactosyl]-5-hydroxy-L-lysyl-[collagen] + H2O = (5R)-5-O-(beta-D-galactosyl)-5-hydroxy-L-lysyl-[collagen] + D-glucose</text>
        <dbReference type="Rhea" id="RHEA:11068"/>
        <dbReference type="Rhea" id="RHEA-COMP:12753"/>
        <dbReference type="Rhea" id="RHEA-COMP:12754"/>
        <dbReference type="ChEBI" id="CHEBI:4167"/>
        <dbReference type="ChEBI" id="CHEBI:15377"/>
        <dbReference type="ChEBI" id="CHEBI:133443"/>
        <dbReference type="ChEBI" id="CHEBI:133452"/>
        <dbReference type="EC" id="3.2.1.107"/>
    </reaction>
</comment>
<protein>
    <recommendedName>
        <fullName evidence="8">Protein-glucosylgalactosylhydroxylysine glucosidase</fullName>
        <ecNumber evidence="7">3.2.1.107</ecNumber>
    </recommendedName>
    <alternativeName>
        <fullName evidence="9">Acid trehalase-like protein 1</fullName>
    </alternativeName>
</protein>
<name>A0A401PI13_SCYTO</name>
<feature type="domain" description="Glycoside hydrolase family 65 N-terminal" evidence="11">
    <location>
        <begin position="43"/>
        <end position="161"/>
    </location>
</feature>
<evidence type="ECO:0000256" key="6">
    <source>
        <dbReference type="ARBA" id="ARBA00053339"/>
    </source>
</evidence>
<dbReference type="InterPro" id="IPR005195">
    <property type="entry name" value="Glyco_hydro_65_M"/>
</dbReference>
<dbReference type="FunFam" id="1.50.10.10:FF:000023">
    <property type="entry name" value="Protein-glucosylgalactosylhydroxylysine glucosidase"/>
    <property type="match status" value="1"/>
</dbReference>
<keyword evidence="13" id="KW-1185">Reference proteome</keyword>
<dbReference type="PANTHER" id="PTHR11051:SF8">
    <property type="entry name" value="PROTEIN-GLUCOSYLGALACTOSYLHYDROXYLYSINE GLUCOSIDASE"/>
    <property type="match status" value="1"/>
</dbReference>
<dbReference type="Pfam" id="PF03632">
    <property type="entry name" value="Glyco_hydro_65m"/>
    <property type="match status" value="1"/>
</dbReference>
<keyword evidence="3" id="KW-0378">Hydrolase</keyword>
<evidence type="ECO:0000256" key="2">
    <source>
        <dbReference type="ARBA" id="ARBA00006768"/>
    </source>
</evidence>
<accession>A0A401PI13</accession>
<dbReference type="EMBL" id="BFAA01000528">
    <property type="protein sequence ID" value="GCB72772.1"/>
    <property type="molecule type" value="Genomic_DNA"/>
</dbReference>
<dbReference type="OMA" id="WTSVPDH"/>
<gene>
    <name evidence="12" type="ORF">scyTo_0002183</name>
</gene>
<evidence type="ECO:0000256" key="1">
    <source>
        <dbReference type="ARBA" id="ARBA00001576"/>
    </source>
</evidence>
<dbReference type="Gene3D" id="1.50.10.10">
    <property type="match status" value="1"/>
</dbReference>
<dbReference type="SUPFAM" id="SSF48208">
    <property type="entry name" value="Six-hairpin glycosidases"/>
    <property type="match status" value="1"/>
</dbReference>
<evidence type="ECO:0000256" key="9">
    <source>
        <dbReference type="ARBA" id="ARBA00079982"/>
    </source>
</evidence>
<evidence type="ECO:0000256" key="8">
    <source>
        <dbReference type="ARBA" id="ARBA00071505"/>
    </source>
</evidence>
<reference evidence="12 13" key="1">
    <citation type="journal article" date="2018" name="Nat. Ecol. Evol.">
        <title>Shark genomes provide insights into elasmobranch evolution and the origin of vertebrates.</title>
        <authorList>
            <person name="Hara Y"/>
            <person name="Yamaguchi K"/>
            <person name="Onimaru K"/>
            <person name="Kadota M"/>
            <person name="Koyanagi M"/>
            <person name="Keeley SD"/>
            <person name="Tatsumi K"/>
            <person name="Tanaka K"/>
            <person name="Motone F"/>
            <person name="Kageyama Y"/>
            <person name="Nozu R"/>
            <person name="Adachi N"/>
            <person name="Nishimura O"/>
            <person name="Nakagawa R"/>
            <person name="Tanegashima C"/>
            <person name="Kiyatake I"/>
            <person name="Matsumoto R"/>
            <person name="Murakumo K"/>
            <person name="Nishida K"/>
            <person name="Terakita A"/>
            <person name="Kuratani S"/>
            <person name="Sato K"/>
            <person name="Hyodo S Kuraku.S."/>
        </authorList>
    </citation>
    <scope>NUCLEOTIDE SEQUENCE [LARGE SCALE GENOMIC DNA]</scope>
</reference>
<feature type="non-terminal residue" evidence="12">
    <location>
        <position position="1"/>
    </location>
</feature>
<dbReference type="InterPro" id="IPR012341">
    <property type="entry name" value="6hp_glycosidase-like_sf"/>
</dbReference>